<accession>A0A812TY96</accession>
<dbReference type="Proteomes" id="UP000604046">
    <property type="component" value="Unassembled WGS sequence"/>
</dbReference>
<comment type="caution">
    <text evidence="2">The sequence shown here is derived from an EMBL/GenBank/DDBJ whole genome shotgun (WGS) entry which is preliminary data.</text>
</comment>
<evidence type="ECO:0000313" key="3">
    <source>
        <dbReference type="Proteomes" id="UP000604046"/>
    </source>
</evidence>
<feature type="non-terminal residue" evidence="2">
    <location>
        <position position="322"/>
    </location>
</feature>
<dbReference type="OrthoDB" id="410932at2759"/>
<proteinExistence type="predicted"/>
<reference evidence="2" key="1">
    <citation type="submission" date="2021-02" db="EMBL/GenBank/DDBJ databases">
        <authorList>
            <person name="Dougan E. K."/>
            <person name="Rhodes N."/>
            <person name="Thang M."/>
            <person name="Chan C."/>
        </authorList>
    </citation>
    <scope>NUCLEOTIDE SEQUENCE</scope>
</reference>
<evidence type="ECO:0000256" key="1">
    <source>
        <dbReference type="SAM" id="MobiDB-lite"/>
    </source>
</evidence>
<dbReference type="AlphaFoldDB" id="A0A812TY96"/>
<feature type="compositionally biased region" description="Acidic residues" evidence="1">
    <location>
        <begin position="40"/>
        <end position="55"/>
    </location>
</feature>
<protein>
    <submittedName>
        <fullName evidence="2">Uncharacterized protein</fullName>
    </submittedName>
</protein>
<evidence type="ECO:0000313" key="2">
    <source>
        <dbReference type="EMBL" id="CAE7554966.1"/>
    </source>
</evidence>
<gene>
    <name evidence="2" type="ORF">SNAT2548_LOCUS31177</name>
</gene>
<name>A0A812TY96_9DINO</name>
<organism evidence="2 3">
    <name type="scientific">Symbiodinium natans</name>
    <dbReference type="NCBI Taxonomy" id="878477"/>
    <lineage>
        <taxon>Eukaryota</taxon>
        <taxon>Sar</taxon>
        <taxon>Alveolata</taxon>
        <taxon>Dinophyceae</taxon>
        <taxon>Suessiales</taxon>
        <taxon>Symbiodiniaceae</taxon>
        <taxon>Symbiodinium</taxon>
    </lineage>
</organism>
<sequence>MSSSGSSSSSSSDSSRSSSSDSSRCAAPPDSCDASIDVSSEQEDLFAEEDDATSDEEPKRVDVFQDVVSATQKTKYQGSVVHFWTFPRTDKEGAVTATSYGKKHLAKMNGPGSVEYYVIVAEEHQGSERSWERTKHWHAVLKLSRRIKWKALARRLRAKGLYGHLALPRMHADFFRCLRYLLAPTPRKGQQQLDENPYFSSAFPMDMMEKRMKKFMNVSVRPSDVCSIVRRMKFTRFQELVDWCKAQRKRGNGVYEAFLAKQGQKMPGLFASWQQILCEPAAAAGLRLQRMQMWEAAAQSPCVCVSPDRLQTALDQLLDHHK</sequence>
<keyword evidence="3" id="KW-1185">Reference proteome</keyword>
<dbReference type="EMBL" id="CAJNDS010002643">
    <property type="protein sequence ID" value="CAE7554966.1"/>
    <property type="molecule type" value="Genomic_DNA"/>
</dbReference>
<feature type="compositionally biased region" description="Low complexity" evidence="1">
    <location>
        <begin position="1"/>
        <end position="24"/>
    </location>
</feature>
<feature type="region of interest" description="Disordered" evidence="1">
    <location>
        <begin position="1"/>
        <end position="58"/>
    </location>
</feature>